<feature type="transmembrane region" description="Helical" evidence="7">
    <location>
        <begin position="231"/>
        <end position="257"/>
    </location>
</feature>
<evidence type="ECO:0000313" key="9">
    <source>
        <dbReference type="EMBL" id="OAS14876.1"/>
    </source>
</evidence>
<reference evidence="9 10" key="1">
    <citation type="submission" date="2016-05" db="EMBL/GenBank/DDBJ databases">
        <title>Paenibacillus sp. 1ZS3-15 nov., isolated from the rhizosphere soil.</title>
        <authorList>
            <person name="Zhang X.X."/>
            <person name="Zhang J."/>
        </authorList>
    </citation>
    <scope>NUCLEOTIDE SEQUENCE [LARGE SCALE GENOMIC DNA]</scope>
    <source>
        <strain evidence="9 10">1ZS3-15</strain>
    </source>
</reference>
<sequence>MGRYMVKRLFLSIPLLLMISFVTFVLINLSPMDPAETILHARDIPQITDELIAQTKEELGLDKSFIVRYFHWLSDLVQLDFGNSYTTGKPVWSLLAPAFLNTFKLTCVASFVIILLSILLGIVCALNVGKWVDKTVRGFSFFLTSMPPYWLGSLLIWYFSVKLDLLPTSGMQSYLSYILPVSVISIGYAGIYFRNVRSAMISNLNEDYVLYGRACGLSERKIIKHIVRNSLGVAVSIFCMAIPTILGGTVVIENVFAWPGLGSLSVTSILGRDFPMIQAYVLILGVAFVGFNTIADLIQAALNPRLRKEIE</sequence>
<dbReference type="PROSITE" id="PS50928">
    <property type="entry name" value="ABC_TM1"/>
    <property type="match status" value="1"/>
</dbReference>
<keyword evidence="2 7" id="KW-0813">Transport</keyword>
<dbReference type="PANTHER" id="PTHR43163">
    <property type="entry name" value="DIPEPTIDE TRANSPORT SYSTEM PERMEASE PROTEIN DPPB-RELATED"/>
    <property type="match status" value="1"/>
</dbReference>
<dbReference type="GO" id="GO:0005886">
    <property type="term" value="C:plasma membrane"/>
    <property type="evidence" value="ECO:0007669"/>
    <property type="project" value="UniProtKB-SubCell"/>
</dbReference>
<comment type="similarity">
    <text evidence="7">Belongs to the binding-protein-dependent transport system permease family.</text>
</comment>
<feature type="transmembrane region" description="Helical" evidence="7">
    <location>
        <begin position="103"/>
        <end position="126"/>
    </location>
</feature>
<feature type="transmembrane region" description="Helical" evidence="7">
    <location>
        <begin position="138"/>
        <end position="159"/>
    </location>
</feature>
<feature type="transmembrane region" description="Helical" evidence="7">
    <location>
        <begin position="9"/>
        <end position="29"/>
    </location>
</feature>
<keyword evidence="6 7" id="KW-0472">Membrane</keyword>
<name>A0A198A1I1_9BACL</name>
<evidence type="ECO:0000256" key="5">
    <source>
        <dbReference type="ARBA" id="ARBA00022989"/>
    </source>
</evidence>
<dbReference type="AlphaFoldDB" id="A0A198A1I1"/>
<keyword evidence="3" id="KW-1003">Cell membrane</keyword>
<dbReference type="InterPro" id="IPR050036">
    <property type="entry name" value="CntB"/>
</dbReference>
<dbReference type="OrthoDB" id="24153at2"/>
<evidence type="ECO:0000256" key="3">
    <source>
        <dbReference type="ARBA" id="ARBA00022475"/>
    </source>
</evidence>
<dbReference type="PANTHER" id="PTHR43163:SF6">
    <property type="entry name" value="DIPEPTIDE TRANSPORT SYSTEM PERMEASE PROTEIN DPPB-RELATED"/>
    <property type="match status" value="1"/>
</dbReference>
<organism evidence="9 10">
    <name type="scientific">Paenibacillus oryzisoli</name>
    <dbReference type="NCBI Taxonomy" id="1850517"/>
    <lineage>
        <taxon>Bacteria</taxon>
        <taxon>Bacillati</taxon>
        <taxon>Bacillota</taxon>
        <taxon>Bacilli</taxon>
        <taxon>Bacillales</taxon>
        <taxon>Paenibacillaceae</taxon>
        <taxon>Paenibacillus</taxon>
    </lineage>
</organism>
<keyword evidence="10" id="KW-1185">Reference proteome</keyword>
<dbReference type="Pfam" id="PF00528">
    <property type="entry name" value="BPD_transp_1"/>
    <property type="match status" value="1"/>
</dbReference>
<evidence type="ECO:0000256" key="7">
    <source>
        <dbReference type="RuleBase" id="RU363032"/>
    </source>
</evidence>
<dbReference type="RefSeq" id="WP_068669024.1">
    <property type="nucleotide sequence ID" value="NZ_LYPB01000087.1"/>
</dbReference>
<dbReference type="Proteomes" id="UP000078454">
    <property type="component" value="Unassembled WGS sequence"/>
</dbReference>
<feature type="transmembrane region" description="Helical" evidence="7">
    <location>
        <begin position="174"/>
        <end position="193"/>
    </location>
</feature>
<dbReference type="Gene3D" id="1.10.3720.10">
    <property type="entry name" value="MetI-like"/>
    <property type="match status" value="1"/>
</dbReference>
<dbReference type="Pfam" id="PF19300">
    <property type="entry name" value="BPD_transp_1_N"/>
    <property type="match status" value="1"/>
</dbReference>
<dbReference type="GO" id="GO:0055085">
    <property type="term" value="P:transmembrane transport"/>
    <property type="evidence" value="ECO:0007669"/>
    <property type="project" value="InterPro"/>
</dbReference>
<evidence type="ECO:0000256" key="6">
    <source>
        <dbReference type="ARBA" id="ARBA00023136"/>
    </source>
</evidence>
<feature type="transmembrane region" description="Helical" evidence="7">
    <location>
        <begin position="277"/>
        <end position="298"/>
    </location>
</feature>
<dbReference type="EMBL" id="LYPB01000087">
    <property type="protein sequence ID" value="OAS14876.1"/>
    <property type="molecule type" value="Genomic_DNA"/>
</dbReference>
<accession>A0A198A1I1</accession>
<evidence type="ECO:0000313" key="10">
    <source>
        <dbReference type="Proteomes" id="UP000078454"/>
    </source>
</evidence>
<dbReference type="InterPro" id="IPR035906">
    <property type="entry name" value="MetI-like_sf"/>
</dbReference>
<keyword evidence="5 7" id="KW-1133">Transmembrane helix</keyword>
<gene>
    <name evidence="9" type="ORF">A8708_05085</name>
</gene>
<dbReference type="InterPro" id="IPR045621">
    <property type="entry name" value="BPD_transp_1_N"/>
</dbReference>
<dbReference type="CDD" id="cd06261">
    <property type="entry name" value="TM_PBP2"/>
    <property type="match status" value="1"/>
</dbReference>
<proteinExistence type="inferred from homology"/>
<feature type="domain" description="ABC transmembrane type-1" evidence="8">
    <location>
        <begin position="99"/>
        <end position="295"/>
    </location>
</feature>
<dbReference type="InterPro" id="IPR000515">
    <property type="entry name" value="MetI-like"/>
</dbReference>
<keyword evidence="4 7" id="KW-0812">Transmembrane</keyword>
<comment type="caution">
    <text evidence="9">The sequence shown here is derived from an EMBL/GenBank/DDBJ whole genome shotgun (WGS) entry which is preliminary data.</text>
</comment>
<evidence type="ECO:0000256" key="1">
    <source>
        <dbReference type="ARBA" id="ARBA00004651"/>
    </source>
</evidence>
<protein>
    <submittedName>
        <fullName evidence="9">Nickel ABC transporter permease subunit NikB</fullName>
    </submittedName>
</protein>
<comment type="subcellular location">
    <subcellularLocation>
        <location evidence="1 7">Cell membrane</location>
        <topology evidence="1 7">Multi-pass membrane protein</topology>
    </subcellularLocation>
</comment>
<evidence type="ECO:0000259" key="8">
    <source>
        <dbReference type="PROSITE" id="PS50928"/>
    </source>
</evidence>
<dbReference type="STRING" id="1850517.A8708_05085"/>
<evidence type="ECO:0000256" key="4">
    <source>
        <dbReference type="ARBA" id="ARBA00022692"/>
    </source>
</evidence>
<dbReference type="NCBIfam" id="NF045469">
    <property type="entry name" value="Opp1B"/>
    <property type="match status" value="1"/>
</dbReference>
<evidence type="ECO:0000256" key="2">
    <source>
        <dbReference type="ARBA" id="ARBA00022448"/>
    </source>
</evidence>
<dbReference type="SUPFAM" id="SSF161098">
    <property type="entry name" value="MetI-like"/>
    <property type="match status" value="1"/>
</dbReference>